<organism evidence="1 2">
    <name type="scientific">Pythium oligandrum</name>
    <name type="common">Mycoparasitic fungus</name>
    <dbReference type="NCBI Taxonomy" id="41045"/>
    <lineage>
        <taxon>Eukaryota</taxon>
        <taxon>Sar</taxon>
        <taxon>Stramenopiles</taxon>
        <taxon>Oomycota</taxon>
        <taxon>Peronosporomycetes</taxon>
        <taxon>Pythiales</taxon>
        <taxon>Pythiaceae</taxon>
        <taxon>Pythium</taxon>
    </lineage>
</organism>
<gene>
    <name evidence="1" type="ORF">Poli38472_005534</name>
</gene>
<dbReference type="SUPFAM" id="SSF53335">
    <property type="entry name" value="S-adenosyl-L-methionine-dependent methyltransferases"/>
    <property type="match status" value="1"/>
</dbReference>
<dbReference type="InterPro" id="IPR029063">
    <property type="entry name" value="SAM-dependent_MTases_sf"/>
</dbReference>
<dbReference type="Proteomes" id="UP000794436">
    <property type="component" value="Unassembled WGS sequence"/>
</dbReference>
<dbReference type="OrthoDB" id="46564at2759"/>
<evidence type="ECO:0000313" key="1">
    <source>
        <dbReference type="EMBL" id="TMW62916.1"/>
    </source>
</evidence>
<accession>A0A8K1CG65</accession>
<reference evidence="1" key="1">
    <citation type="submission" date="2019-03" db="EMBL/GenBank/DDBJ databases">
        <title>Long read genome sequence of the mycoparasitic Pythium oligandrum ATCC 38472 isolated from sugarbeet rhizosphere.</title>
        <authorList>
            <person name="Gaulin E."/>
        </authorList>
    </citation>
    <scope>NUCLEOTIDE SEQUENCE</scope>
    <source>
        <strain evidence="1">ATCC 38472_TT</strain>
    </source>
</reference>
<dbReference type="PANTHER" id="PTHR14614:SF109">
    <property type="entry name" value="RIBOSOMAL LYSINE N-METHYLTRANSFERASE 5"/>
    <property type="match status" value="1"/>
</dbReference>
<comment type="caution">
    <text evidence="1">The sequence shown here is derived from an EMBL/GenBank/DDBJ whole genome shotgun (WGS) entry which is preliminary data.</text>
</comment>
<dbReference type="AlphaFoldDB" id="A0A8K1CG65"/>
<sequence>MMSSSVIMEQEELGSYLNLGFLDDEAFEKVTCRYVYGDGVAVSLTYAKEAHEDAQSDQFVWPAAPALCEYLEQHRELIPNGTVVELGAGCGLAGLAVAQLQPTATVVFTDQDPGVLKTIEHNCTQQERPQATCVTQRLRWGPDGAEEIVALEERLSKQPQSVDLIVGTDVIYARGVVQPLFWTVDRLLTKQPGASFLMCSSDRYDDTTEAEIDAQCQAFGLERKVLLCHLHEQGTRIQRFTRV</sequence>
<proteinExistence type="predicted"/>
<name>A0A8K1CG65_PYTOL</name>
<dbReference type="Gene3D" id="3.40.50.150">
    <property type="entry name" value="Vaccinia Virus protein VP39"/>
    <property type="match status" value="1"/>
</dbReference>
<dbReference type="PANTHER" id="PTHR14614">
    <property type="entry name" value="HEPATOCELLULAR CARCINOMA-ASSOCIATED ANTIGEN"/>
    <property type="match status" value="1"/>
</dbReference>
<protein>
    <submittedName>
        <fullName evidence="1">Uncharacterized protein</fullName>
    </submittedName>
</protein>
<dbReference type="Pfam" id="PF10294">
    <property type="entry name" value="Methyltransf_16"/>
    <property type="match status" value="1"/>
</dbReference>
<dbReference type="EMBL" id="SPLM01000073">
    <property type="protein sequence ID" value="TMW62916.1"/>
    <property type="molecule type" value="Genomic_DNA"/>
</dbReference>
<dbReference type="InterPro" id="IPR019410">
    <property type="entry name" value="Methyltransf_16"/>
</dbReference>
<evidence type="ECO:0000313" key="2">
    <source>
        <dbReference type="Proteomes" id="UP000794436"/>
    </source>
</evidence>
<keyword evidence="2" id="KW-1185">Reference proteome</keyword>